<proteinExistence type="predicted"/>
<evidence type="ECO:0000313" key="1">
    <source>
        <dbReference type="EMBL" id="GFH30056.1"/>
    </source>
</evidence>
<gene>
    <name evidence="1" type="ORF">HaLaN_28835</name>
</gene>
<comment type="caution">
    <text evidence="1">The sequence shown here is derived from an EMBL/GenBank/DDBJ whole genome shotgun (WGS) entry which is preliminary data.</text>
</comment>
<accession>A0A6A0ABG6</accession>
<sequence length="72" mass="8421">MEVKWLERWGRRWAGFEGDPRLPETVHREAWFKHGDGIGFNHMAPHLPNRQLSTEARTSLTRFSALQNVPNP</sequence>
<name>A0A6A0ABG6_HAELA</name>
<protein>
    <submittedName>
        <fullName evidence="1">Uncharacterized protein</fullName>
    </submittedName>
</protein>
<dbReference type="EMBL" id="BLLF01004683">
    <property type="protein sequence ID" value="GFH30056.1"/>
    <property type="molecule type" value="Genomic_DNA"/>
</dbReference>
<reference evidence="1 2" key="1">
    <citation type="submission" date="2020-02" db="EMBL/GenBank/DDBJ databases">
        <title>Draft genome sequence of Haematococcus lacustris strain NIES-144.</title>
        <authorList>
            <person name="Morimoto D."/>
            <person name="Nakagawa S."/>
            <person name="Yoshida T."/>
            <person name="Sawayama S."/>
        </authorList>
    </citation>
    <scope>NUCLEOTIDE SEQUENCE [LARGE SCALE GENOMIC DNA]</scope>
    <source>
        <strain evidence="1 2">NIES-144</strain>
    </source>
</reference>
<keyword evidence="2" id="KW-1185">Reference proteome</keyword>
<organism evidence="1 2">
    <name type="scientific">Haematococcus lacustris</name>
    <name type="common">Green alga</name>
    <name type="synonym">Haematococcus pluvialis</name>
    <dbReference type="NCBI Taxonomy" id="44745"/>
    <lineage>
        <taxon>Eukaryota</taxon>
        <taxon>Viridiplantae</taxon>
        <taxon>Chlorophyta</taxon>
        <taxon>core chlorophytes</taxon>
        <taxon>Chlorophyceae</taxon>
        <taxon>CS clade</taxon>
        <taxon>Chlamydomonadales</taxon>
        <taxon>Haematococcaceae</taxon>
        <taxon>Haematococcus</taxon>
    </lineage>
</organism>
<evidence type="ECO:0000313" key="2">
    <source>
        <dbReference type="Proteomes" id="UP000485058"/>
    </source>
</evidence>
<dbReference type="Proteomes" id="UP000485058">
    <property type="component" value="Unassembled WGS sequence"/>
</dbReference>
<dbReference type="AlphaFoldDB" id="A0A6A0ABG6"/>